<protein>
    <submittedName>
        <fullName evidence="3">Uncharacterized protein</fullName>
    </submittedName>
</protein>
<accession>A0A9P5VRI9</accession>
<proteinExistence type="predicted"/>
<keyword evidence="4" id="KW-1185">Reference proteome</keyword>
<keyword evidence="2" id="KW-0472">Membrane</keyword>
<keyword evidence="2" id="KW-0812">Transmembrane</keyword>
<comment type="caution">
    <text evidence="3">The sequence shown here is derived from an EMBL/GenBank/DDBJ whole genome shotgun (WGS) entry which is preliminary data.</text>
</comment>
<keyword evidence="2" id="KW-1133">Transmembrane helix</keyword>
<feature type="transmembrane region" description="Helical" evidence="2">
    <location>
        <begin position="294"/>
        <end position="319"/>
    </location>
</feature>
<evidence type="ECO:0000313" key="3">
    <source>
        <dbReference type="EMBL" id="KAF9338323.1"/>
    </source>
</evidence>
<dbReference type="AlphaFoldDB" id="A0A9P5VRI9"/>
<feature type="region of interest" description="Disordered" evidence="1">
    <location>
        <begin position="357"/>
        <end position="386"/>
    </location>
</feature>
<dbReference type="Proteomes" id="UP000696485">
    <property type="component" value="Unassembled WGS sequence"/>
</dbReference>
<evidence type="ECO:0000256" key="2">
    <source>
        <dbReference type="SAM" id="Phobius"/>
    </source>
</evidence>
<feature type="transmembrane region" description="Helical" evidence="2">
    <location>
        <begin position="148"/>
        <end position="169"/>
    </location>
</feature>
<dbReference type="EMBL" id="JAAAUY010000003">
    <property type="protein sequence ID" value="KAF9338323.1"/>
    <property type="molecule type" value="Genomic_DNA"/>
</dbReference>
<reference evidence="3" key="1">
    <citation type="journal article" date="2020" name="Fungal Divers.">
        <title>Resolving the Mortierellaceae phylogeny through synthesis of multi-gene phylogenetics and phylogenomics.</title>
        <authorList>
            <person name="Vandepol N."/>
            <person name="Liber J."/>
            <person name="Desiro A."/>
            <person name="Na H."/>
            <person name="Kennedy M."/>
            <person name="Barry K."/>
            <person name="Grigoriev I.V."/>
            <person name="Miller A.N."/>
            <person name="O'Donnell K."/>
            <person name="Stajich J.E."/>
            <person name="Bonito G."/>
        </authorList>
    </citation>
    <scope>NUCLEOTIDE SEQUENCE</scope>
    <source>
        <strain evidence="3">NVP1</strain>
    </source>
</reference>
<organism evidence="3 4">
    <name type="scientific">Podila minutissima</name>
    <dbReference type="NCBI Taxonomy" id="64525"/>
    <lineage>
        <taxon>Eukaryota</taxon>
        <taxon>Fungi</taxon>
        <taxon>Fungi incertae sedis</taxon>
        <taxon>Mucoromycota</taxon>
        <taxon>Mortierellomycotina</taxon>
        <taxon>Mortierellomycetes</taxon>
        <taxon>Mortierellales</taxon>
        <taxon>Mortierellaceae</taxon>
        <taxon>Podila</taxon>
    </lineage>
</organism>
<evidence type="ECO:0000313" key="4">
    <source>
        <dbReference type="Proteomes" id="UP000696485"/>
    </source>
</evidence>
<evidence type="ECO:0000256" key="1">
    <source>
        <dbReference type="SAM" id="MobiDB-lite"/>
    </source>
</evidence>
<feature type="transmembrane region" description="Helical" evidence="2">
    <location>
        <begin position="181"/>
        <end position="200"/>
    </location>
</feature>
<sequence>MADCGDCAGGGDCGDYGDCGDCGDCGNCDCCVGCGDASCTFLGDAFCCDTTSASISVDPASLGTPLGGADLIPASIGFGPIDTDVIPASTGLGHVSSGIIRDAPGPVSMNIYPVVDYYPVYTSTQQVHGLGYRQENIRFKPPKKRRECCGFALKTWFSFILVLLIIAAIPFGSNCGNTHRGLMGVLVAIVLVGMCLPFYYHYLEGDLVKKEHTRQKKIAADLEKGMPTTEAPNFFYYYDENTKHKNKLKKKSVMASNRFLIALSITGFILQVIVVLGCYYLWSDQNHCTDSRLWIVKGWFIVLLVVTLGVIMWMIGAMFRARKERDILKLANEARINGPQKKDPLLITQNEGMPFGDQKSEGIEDLPAKPITAPSAPSPQPNSTQLLEIKENLNEQQQQQQQQQTAAQVLTNMGPSGTGTYC</sequence>
<gene>
    <name evidence="3" type="ORF">BG006_005305</name>
</gene>
<feature type="transmembrane region" description="Helical" evidence="2">
    <location>
        <begin position="259"/>
        <end position="282"/>
    </location>
</feature>
<name>A0A9P5VRI9_9FUNG</name>